<evidence type="ECO:0000256" key="1">
    <source>
        <dbReference type="SAM" id="MobiDB-lite"/>
    </source>
</evidence>
<proteinExistence type="predicted"/>
<comment type="caution">
    <text evidence="2">The sequence shown here is derived from an EMBL/GenBank/DDBJ whole genome shotgun (WGS) entry which is preliminary data.</text>
</comment>
<gene>
    <name evidence="2" type="ORF">PR048_017854</name>
</gene>
<organism evidence="2 3">
    <name type="scientific">Dryococelus australis</name>
    <dbReference type="NCBI Taxonomy" id="614101"/>
    <lineage>
        <taxon>Eukaryota</taxon>
        <taxon>Metazoa</taxon>
        <taxon>Ecdysozoa</taxon>
        <taxon>Arthropoda</taxon>
        <taxon>Hexapoda</taxon>
        <taxon>Insecta</taxon>
        <taxon>Pterygota</taxon>
        <taxon>Neoptera</taxon>
        <taxon>Polyneoptera</taxon>
        <taxon>Phasmatodea</taxon>
        <taxon>Verophasmatodea</taxon>
        <taxon>Anareolatae</taxon>
        <taxon>Phasmatidae</taxon>
        <taxon>Eurycanthinae</taxon>
        <taxon>Dryococelus</taxon>
    </lineage>
</organism>
<evidence type="ECO:0000313" key="3">
    <source>
        <dbReference type="Proteomes" id="UP001159363"/>
    </source>
</evidence>
<sequence length="461" mass="51863">MAARHVRTRMQTRRHEPNVPHTKQMRVVLVPEQQTLQTYCKATYDFTALLNSDDLRISSIIVRIRTKYSYECKVTVGNVIIQNCEYECKVTVGNVIIQNCEYECKVTVGNVIIQNCEYECKVTVGNVIIQNCEYECKVTVGNVIIQNCEYECQGYCRQCDHTELRNCEYECKVTVGNVIIQNCEYECKVTVGNVIIQNCEYECKVTVGNVIIQNCEYECKVTVGNVIMQNCEYELNISRLSQRRTGLNPRPGHSRIFATGKRTGRWCWSTGFLGDLPVPSSLNSGSAIFSPHFTLIGSQYLAVKSHPNFSTQQKLFYILLRIKPQQMPTFKLQLFLASAKTSTRGAVLATHVSRPSLSADVEKKTGRDSRNAEKLANGRKGGGGAKTVPCLSGGSFFDSQHSSGTLPPATDATRPQIVGRRKCWSAGSFLQYRLLASIGKPVWQRVGERQRKKRGEVKRES</sequence>
<dbReference type="EMBL" id="JARBHB010000006">
    <property type="protein sequence ID" value="KAJ8881373.1"/>
    <property type="molecule type" value="Genomic_DNA"/>
</dbReference>
<dbReference type="Proteomes" id="UP001159363">
    <property type="component" value="Chromosome 5"/>
</dbReference>
<feature type="compositionally biased region" description="Basic and acidic residues" evidence="1">
    <location>
        <begin position="360"/>
        <end position="373"/>
    </location>
</feature>
<name>A0ABQ9HAR9_9NEOP</name>
<accession>A0ABQ9HAR9</accession>
<reference evidence="2 3" key="1">
    <citation type="submission" date="2023-02" db="EMBL/GenBank/DDBJ databases">
        <title>LHISI_Scaffold_Assembly.</title>
        <authorList>
            <person name="Stuart O.P."/>
            <person name="Cleave R."/>
            <person name="Magrath M.J.L."/>
            <person name="Mikheyev A.S."/>
        </authorList>
    </citation>
    <scope>NUCLEOTIDE SEQUENCE [LARGE SCALE GENOMIC DNA]</scope>
    <source>
        <strain evidence="2">Daus_M_001</strain>
        <tissue evidence="2">Leg muscle</tissue>
    </source>
</reference>
<evidence type="ECO:0000313" key="2">
    <source>
        <dbReference type="EMBL" id="KAJ8881373.1"/>
    </source>
</evidence>
<protein>
    <submittedName>
        <fullName evidence="2">Uncharacterized protein</fullName>
    </submittedName>
</protein>
<keyword evidence="3" id="KW-1185">Reference proteome</keyword>
<feature type="region of interest" description="Disordered" evidence="1">
    <location>
        <begin position="358"/>
        <end position="385"/>
    </location>
</feature>